<dbReference type="EMBL" id="JAHQCR010000030">
    <property type="protein sequence ID" value="MBU9721008.1"/>
    <property type="molecule type" value="Genomic_DNA"/>
</dbReference>
<accession>A0ABS6JR95</accession>
<keyword evidence="2" id="KW-1185">Reference proteome</keyword>
<evidence type="ECO:0000313" key="2">
    <source>
        <dbReference type="Proteomes" id="UP000790580"/>
    </source>
</evidence>
<reference evidence="1 2" key="1">
    <citation type="submission" date="2021-06" db="EMBL/GenBank/DDBJ databases">
        <title>Bacillus sp. RD4P76, an endophyte from a halophyte.</title>
        <authorList>
            <person name="Sun J.-Q."/>
        </authorList>
    </citation>
    <scope>NUCLEOTIDE SEQUENCE [LARGE SCALE GENOMIC DNA]</scope>
    <source>
        <strain evidence="1 2">JCM 17098</strain>
    </source>
</reference>
<sequence>MKLQAYFKNENDAFSTSVRLKKLRVSNDRIDEIPEGKDYTLFIPSSHYQPLSGSMKPIIPSKLPDLSMEESQVELTHLLEFEVEEEDLEKAFLILQEEEAYVDGSFIGNK</sequence>
<comment type="caution">
    <text evidence="1">The sequence shown here is derived from an EMBL/GenBank/DDBJ whole genome shotgun (WGS) entry which is preliminary data.</text>
</comment>
<dbReference type="Proteomes" id="UP000790580">
    <property type="component" value="Unassembled WGS sequence"/>
</dbReference>
<protein>
    <submittedName>
        <fullName evidence="1">Uncharacterized protein</fullName>
    </submittedName>
</protein>
<gene>
    <name evidence="1" type="ORF">KS407_06065</name>
</gene>
<evidence type="ECO:0000313" key="1">
    <source>
        <dbReference type="EMBL" id="MBU9721008.1"/>
    </source>
</evidence>
<dbReference type="RefSeq" id="WP_088076315.1">
    <property type="nucleotide sequence ID" value="NZ_JAHQCR010000030.1"/>
</dbReference>
<name>A0ABS6JR95_9BACI</name>
<organism evidence="1 2">
    <name type="scientific">Evansella alkalicola</name>
    <dbReference type="NCBI Taxonomy" id="745819"/>
    <lineage>
        <taxon>Bacteria</taxon>
        <taxon>Bacillati</taxon>
        <taxon>Bacillota</taxon>
        <taxon>Bacilli</taxon>
        <taxon>Bacillales</taxon>
        <taxon>Bacillaceae</taxon>
        <taxon>Evansella</taxon>
    </lineage>
</organism>
<proteinExistence type="predicted"/>